<reference evidence="1" key="1">
    <citation type="submission" date="2020-02" db="EMBL/GenBank/DDBJ databases">
        <authorList>
            <person name="Meier V. D."/>
        </authorList>
    </citation>
    <scope>NUCLEOTIDE SEQUENCE</scope>
    <source>
        <strain evidence="1">AVDCRST_MAG95</strain>
    </source>
</reference>
<proteinExistence type="predicted"/>
<name>A0A6J4JKI1_9BACT</name>
<evidence type="ECO:0000313" key="1">
    <source>
        <dbReference type="EMBL" id="CAA9280627.1"/>
    </source>
</evidence>
<gene>
    <name evidence="1" type="ORF">AVDCRST_MAG95-3281</name>
</gene>
<dbReference type="AlphaFoldDB" id="A0A6J4JKI1"/>
<sequence length="43" mass="4862">MFCPLKKVGCGIFLLIFNLSRQPPAGFSYLVLSKWLIVSIFTL</sequence>
<organism evidence="1">
    <name type="scientific">uncultured Adhaeribacter sp</name>
    <dbReference type="NCBI Taxonomy" id="448109"/>
    <lineage>
        <taxon>Bacteria</taxon>
        <taxon>Pseudomonadati</taxon>
        <taxon>Bacteroidota</taxon>
        <taxon>Cytophagia</taxon>
        <taxon>Cytophagales</taxon>
        <taxon>Hymenobacteraceae</taxon>
        <taxon>Adhaeribacter</taxon>
        <taxon>environmental samples</taxon>
    </lineage>
</organism>
<dbReference type="EMBL" id="CADCTJ010001029">
    <property type="protein sequence ID" value="CAA9280627.1"/>
    <property type="molecule type" value="Genomic_DNA"/>
</dbReference>
<protein>
    <submittedName>
        <fullName evidence="1">Uncharacterized protein</fullName>
    </submittedName>
</protein>
<accession>A0A6J4JKI1</accession>